<keyword evidence="5" id="KW-0287">Flowering</keyword>
<dbReference type="EMBL" id="BMAC01000011">
    <property type="protein sequence ID" value="GFP79740.1"/>
    <property type="molecule type" value="Genomic_DNA"/>
</dbReference>
<keyword evidence="4" id="KW-0805">Transcription regulation</keyword>
<dbReference type="CDD" id="cd00086">
    <property type="entry name" value="homeodomain"/>
    <property type="match status" value="1"/>
</dbReference>
<dbReference type="AlphaFoldDB" id="A0A830AY79"/>
<feature type="compositionally biased region" description="Low complexity" evidence="14">
    <location>
        <begin position="84"/>
        <end position="102"/>
    </location>
</feature>
<dbReference type="PANTHER" id="PTHR47288:SF1">
    <property type="entry name" value="WUSCHEL-RELATED HOMEOBOX 9"/>
    <property type="match status" value="1"/>
</dbReference>
<evidence type="ECO:0000259" key="15">
    <source>
        <dbReference type="PROSITE" id="PS50071"/>
    </source>
</evidence>
<feature type="non-terminal residue" evidence="16">
    <location>
        <position position="1"/>
    </location>
</feature>
<dbReference type="SMART" id="SM00389">
    <property type="entry name" value="HOX"/>
    <property type="match status" value="1"/>
</dbReference>
<keyword evidence="9 12" id="KW-0539">Nucleus</keyword>
<evidence type="ECO:0000256" key="13">
    <source>
        <dbReference type="RuleBase" id="RU000682"/>
    </source>
</evidence>
<keyword evidence="6 12" id="KW-0238">DNA-binding</keyword>
<dbReference type="GO" id="GO:0003677">
    <property type="term" value="F:DNA binding"/>
    <property type="evidence" value="ECO:0007669"/>
    <property type="project" value="UniProtKB-UniRule"/>
</dbReference>
<feature type="DNA-binding region" description="Homeobox" evidence="12">
    <location>
        <begin position="3"/>
        <end position="61"/>
    </location>
</feature>
<keyword evidence="7 12" id="KW-0371">Homeobox</keyword>
<dbReference type="InterPro" id="IPR001356">
    <property type="entry name" value="HD"/>
</dbReference>
<dbReference type="InterPro" id="IPR044557">
    <property type="entry name" value="WOX8/9-like"/>
</dbReference>
<evidence type="ECO:0000256" key="12">
    <source>
        <dbReference type="PROSITE-ProRule" id="PRU00108"/>
    </source>
</evidence>
<evidence type="ECO:0000256" key="11">
    <source>
        <dbReference type="ARBA" id="ARBA00068485"/>
    </source>
</evidence>
<accession>A0A830AY79</accession>
<name>A0A830AY79_9LAMI</name>
<keyword evidence="3" id="KW-0221">Differentiation</keyword>
<keyword evidence="8" id="KW-0804">Transcription</keyword>
<feature type="region of interest" description="Disordered" evidence="14">
    <location>
        <begin position="57"/>
        <end position="116"/>
    </location>
</feature>
<dbReference type="Pfam" id="PF00046">
    <property type="entry name" value="Homeodomain"/>
    <property type="match status" value="1"/>
</dbReference>
<dbReference type="GO" id="GO:0003700">
    <property type="term" value="F:DNA-binding transcription factor activity"/>
    <property type="evidence" value="ECO:0007669"/>
    <property type="project" value="InterPro"/>
</dbReference>
<dbReference type="Gene3D" id="1.10.10.60">
    <property type="entry name" value="Homeodomain-like"/>
    <property type="match status" value="1"/>
</dbReference>
<feature type="domain" description="Homeobox" evidence="15">
    <location>
        <begin position="1"/>
        <end position="60"/>
    </location>
</feature>
<reference evidence="16" key="1">
    <citation type="submission" date="2020-07" db="EMBL/GenBank/DDBJ databases">
        <title>Ethylene signaling mediates host invasion by parasitic plants.</title>
        <authorList>
            <person name="Yoshida S."/>
        </authorList>
    </citation>
    <scope>NUCLEOTIDE SEQUENCE</scope>
    <source>
        <strain evidence="16">Okayama</strain>
    </source>
</reference>
<dbReference type="Proteomes" id="UP000653305">
    <property type="component" value="Unassembled WGS sequence"/>
</dbReference>
<comment type="caution">
    <text evidence="16">The sequence shown here is derived from an EMBL/GenBank/DDBJ whole genome shotgun (WGS) entry which is preliminary data.</text>
</comment>
<evidence type="ECO:0000256" key="14">
    <source>
        <dbReference type="SAM" id="MobiDB-lite"/>
    </source>
</evidence>
<evidence type="ECO:0000256" key="5">
    <source>
        <dbReference type="ARBA" id="ARBA00023089"/>
    </source>
</evidence>
<evidence type="ECO:0000256" key="2">
    <source>
        <dbReference type="ARBA" id="ARBA00022473"/>
    </source>
</evidence>
<evidence type="ECO:0000256" key="10">
    <source>
        <dbReference type="ARBA" id="ARBA00024040"/>
    </source>
</evidence>
<keyword evidence="2" id="KW-0217">Developmental protein</keyword>
<evidence type="ECO:0000256" key="3">
    <source>
        <dbReference type="ARBA" id="ARBA00022782"/>
    </source>
</evidence>
<dbReference type="GO" id="GO:0009908">
    <property type="term" value="P:flower development"/>
    <property type="evidence" value="ECO:0007669"/>
    <property type="project" value="UniProtKB-KW"/>
</dbReference>
<sequence>RWNPKPEQIRILEAIFNSGIINPPRDEIRKIRVQLQTYGQVGDANVFYWFQNRKSRSKHKQRQLIPTNKSRLPPTTTAPPPIAPTASGAPPASSSSSSSSDKSSTHNPNSEKALPPTTRVIDLLSGSNNSVQAPGEFSTEPSLFLTGQQNNGGLASISTSIGLTQGFCFPHDDDPCVADVHHQNVGNCSSGLLGELMLTSHHCPSKRDEDDEKMKMQHHSIFSPSPNVNLSPTNYHVFQGKFASFDNISFCIIHLRNAWLIKLRILN</sequence>
<gene>
    <name evidence="16" type="ORF">PHJA_000117500</name>
</gene>
<evidence type="ECO:0000256" key="4">
    <source>
        <dbReference type="ARBA" id="ARBA00023015"/>
    </source>
</evidence>
<evidence type="ECO:0000256" key="7">
    <source>
        <dbReference type="ARBA" id="ARBA00023155"/>
    </source>
</evidence>
<comment type="subcellular location">
    <subcellularLocation>
        <location evidence="1 12 13">Nucleus</location>
    </subcellularLocation>
</comment>
<dbReference type="GO" id="GO:0050793">
    <property type="term" value="P:regulation of developmental process"/>
    <property type="evidence" value="ECO:0007669"/>
    <property type="project" value="InterPro"/>
</dbReference>
<evidence type="ECO:0000256" key="1">
    <source>
        <dbReference type="ARBA" id="ARBA00004123"/>
    </source>
</evidence>
<evidence type="ECO:0000313" key="17">
    <source>
        <dbReference type="Proteomes" id="UP000653305"/>
    </source>
</evidence>
<dbReference type="InterPro" id="IPR009057">
    <property type="entry name" value="Homeodomain-like_sf"/>
</dbReference>
<evidence type="ECO:0000256" key="9">
    <source>
        <dbReference type="ARBA" id="ARBA00023242"/>
    </source>
</evidence>
<dbReference type="OrthoDB" id="1935198at2759"/>
<dbReference type="GO" id="GO:0005634">
    <property type="term" value="C:nucleus"/>
    <property type="evidence" value="ECO:0007669"/>
    <property type="project" value="UniProtKB-SubCell"/>
</dbReference>
<organism evidence="16 17">
    <name type="scientific">Phtheirospermum japonicum</name>
    <dbReference type="NCBI Taxonomy" id="374723"/>
    <lineage>
        <taxon>Eukaryota</taxon>
        <taxon>Viridiplantae</taxon>
        <taxon>Streptophyta</taxon>
        <taxon>Embryophyta</taxon>
        <taxon>Tracheophyta</taxon>
        <taxon>Spermatophyta</taxon>
        <taxon>Magnoliopsida</taxon>
        <taxon>eudicotyledons</taxon>
        <taxon>Gunneridae</taxon>
        <taxon>Pentapetalae</taxon>
        <taxon>asterids</taxon>
        <taxon>lamiids</taxon>
        <taxon>Lamiales</taxon>
        <taxon>Orobanchaceae</taxon>
        <taxon>Orobanchaceae incertae sedis</taxon>
        <taxon>Phtheirospermum</taxon>
    </lineage>
</organism>
<protein>
    <recommendedName>
        <fullName evidence="11">Protein WUSCHEL</fullName>
    </recommendedName>
</protein>
<comment type="similarity">
    <text evidence="10">Belongs to the WUS homeobox family.</text>
</comment>
<dbReference type="PANTHER" id="PTHR47288">
    <property type="entry name" value="WUSCHEL-RELATED HOMEOBOX 9"/>
    <property type="match status" value="1"/>
</dbReference>
<evidence type="ECO:0000256" key="6">
    <source>
        <dbReference type="ARBA" id="ARBA00023125"/>
    </source>
</evidence>
<evidence type="ECO:0000256" key="8">
    <source>
        <dbReference type="ARBA" id="ARBA00023163"/>
    </source>
</evidence>
<evidence type="ECO:0000313" key="16">
    <source>
        <dbReference type="EMBL" id="GFP79740.1"/>
    </source>
</evidence>
<proteinExistence type="inferred from homology"/>
<dbReference type="GO" id="GO:0030154">
    <property type="term" value="P:cell differentiation"/>
    <property type="evidence" value="ECO:0007669"/>
    <property type="project" value="UniProtKB-KW"/>
</dbReference>
<dbReference type="SUPFAM" id="SSF46689">
    <property type="entry name" value="Homeodomain-like"/>
    <property type="match status" value="1"/>
</dbReference>
<dbReference type="PROSITE" id="PS50071">
    <property type="entry name" value="HOMEOBOX_2"/>
    <property type="match status" value="1"/>
</dbReference>
<dbReference type="FunFam" id="1.10.10.60:FF:000118">
    <property type="entry name" value="WUSCHEL-related homeobox 11"/>
    <property type="match status" value="1"/>
</dbReference>
<keyword evidence="17" id="KW-1185">Reference proteome</keyword>